<name>A0A7C3Z1C9_9BACT</name>
<accession>A0A7C3Z1C9</accession>
<gene>
    <name evidence="1" type="ORF">ENW96_04745</name>
</gene>
<dbReference type="Pfam" id="PF03692">
    <property type="entry name" value="CxxCxxCC"/>
    <property type="match status" value="1"/>
</dbReference>
<sequence>MTVPQNFKKLFREVDMEGVDFVCERCGRCCLMFPDAFQGTATVEDVARWWAQGRHDILEWVDPIVVDGEVLGFDIWVSPRTGDDVLRCPWLRKEKGKDRYRCLIHDTKPEVCRRYPPDGVCLRMKEGGLR</sequence>
<evidence type="ECO:0008006" key="2">
    <source>
        <dbReference type="Google" id="ProtNLM"/>
    </source>
</evidence>
<evidence type="ECO:0000313" key="1">
    <source>
        <dbReference type="EMBL" id="HGF33685.1"/>
    </source>
</evidence>
<dbReference type="AlphaFoldDB" id="A0A7C3Z1C9"/>
<organism evidence="1">
    <name type="scientific">Desulfobacca acetoxidans</name>
    <dbReference type="NCBI Taxonomy" id="60893"/>
    <lineage>
        <taxon>Bacteria</taxon>
        <taxon>Pseudomonadati</taxon>
        <taxon>Thermodesulfobacteriota</taxon>
        <taxon>Desulfobaccia</taxon>
        <taxon>Desulfobaccales</taxon>
        <taxon>Desulfobaccaceae</taxon>
        <taxon>Desulfobacca</taxon>
    </lineage>
</organism>
<protein>
    <recommendedName>
        <fullName evidence="2">YkgJ family cysteine cluster protein</fullName>
    </recommendedName>
</protein>
<comment type="caution">
    <text evidence="1">The sequence shown here is derived from an EMBL/GenBank/DDBJ whole genome shotgun (WGS) entry which is preliminary data.</text>
</comment>
<dbReference type="EMBL" id="DTMF01000128">
    <property type="protein sequence ID" value="HGF33685.1"/>
    <property type="molecule type" value="Genomic_DNA"/>
</dbReference>
<proteinExistence type="predicted"/>
<reference evidence="1" key="1">
    <citation type="journal article" date="2020" name="mSystems">
        <title>Genome- and Community-Level Interaction Insights into Carbon Utilization and Element Cycling Functions of Hydrothermarchaeota in Hydrothermal Sediment.</title>
        <authorList>
            <person name="Zhou Z."/>
            <person name="Liu Y."/>
            <person name="Xu W."/>
            <person name="Pan J."/>
            <person name="Luo Z.H."/>
            <person name="Li M."/>
        </authorList>
    </citation>
    <scope>NUCLEOTIDE SEQUENCE [LARGE SCALE GENOMIC DNA]</scope>
    <source>
        <strain evidence="1">SpSt-897</strain>
    </source>
</reference>
<dbReference type="InterPro" id="IPR005358">
    <property type="entry name" value="Puta_zinc/iron-chelating_dom"/>
</dbReference>